<dbReference type="Gene3D" id="3.40.250.10">
    <property type="entry name" value="Rhodanese-like domain"/>
    <property type="match status" value="1"/>
</dbReference>
<evidence type="ECO:0008006" key="3">
    <source>
        <dbReference type="Google" id="ProtNLM"/>
    </source>
</evidence>
<name>A0A067DN67_CITSI</name>
<sequence length="50" mass="5640">MMVMNSLLSQYNLFVQAFASDPLADLDKEKTDILMYCTGGIRCDVYSTIL</sequence>
<dbReference type="Proteomes" id="UP000027120">
    <property type="component" value="Unassembled WGS sequence"/>
</dbReference>
<organism evidence="1 2">
    <name type="scientific">Citrus sinensis</name>
    <name type="common">Sweet orange</name>
    <name type="synonym">Citrus aurantium var. sinensis</name>
    <dbReference type="NCBI Taxonomy" id="2711"/>
    <lineage>
        <taxon>Eukaryota</taxon>
        <taxon>Viridiplantae</taxon>
        <taxon>Streptophyta</taxon>
        <taxon>Embryophyta</taxon>
        <taxon>Tracheophyta</taxon>
        <taxon>Spermatophyta</taxon>
        <taxon>Magnoliopsida</taxon>
        <taxon>eudicotyledons</taxon>
        <taxon>Gunneridae</taxon>
        <taxon>Pentapetalae</taxon>
        <taxon>rosids</taxon>
        <taxon>malvids</taxon>
        <taxon>Sapindales</taxon>
        <taxon>Rutaceae</taxon>
        <taxon>Aurantioideae</taxon>
        <taxon>Citrus</taxon>
    </lineage>
</organism>
<evidence type="ECO:0000313" key="2">
    <source>
        <dbReference type="Proteomes" id="UP000027120"/>
    </source>
</evidence>
<feature type="non-terminal residue" evidence="1">
    <location>
        <position position="50"/>
    </location>
</feature>
<protein>
    <recommendedName>
        <fullName evidence="3">Rhodanese domain-containing protein</fullName>
    </recommendedName>
</protein>
<proteinExistence type="predicted"/>
<dbReference type="EMBL" id="KK785315">
    <property type="protein sequence ID" value="KDO44273.1"/>
    <property type="molecule type" value="Genomic_DNA"/>
</dbReference>
<evidence type="ECO:0000313" key="1">
    <source>
        <dbReference type="EMBL" id="KDO44273.1"/>
    </source>
</evidence>
<gene>
    <name evidence="1" type="ORF">CISIN_1g0258472mg</name>
</gene>
<dbReference type="AlphaFoldDB" id="A0A067DN67"/>
<reference evidence="1 2" key="1">
    <citation type="submission" date="2014-04" db="EMBL/GenBank/DDBJ databases">
        <authorList>
            <consortium name="International Citrus Genome Consortium"/>
            <person name="Gmitter F."/>
            <person name="Chen C."/>
            <person name="Farmerie W."/>
            <person name="Harkins T."/>
            <person name="Desany B."/>
            <person name="Mohiuddin M."/>
            <person name="Kodira C."/>
            <person name="Borodovsky M."/>
            <person name="Lomsadze A."/>
            <person name="Burns P."/>
            <person name="Jenkins J."/>
            <person name="Prochnik S."/>
            <person name="Shu S."/>
            <person name="Chapman J."/>
            <person name="Pitluck S."/>
            <person name="Schmutz J."/>
            <person name="Rokhsar D."/>
        </authorList>
    </citation>
    <scope>NUCLEOTIDE SEQUENCE</scope>
</reference>
<keyword evidence="2" id="KW-1185">Reference proteome</keyword>
<accession>A0A067DN67</accession>
<dbReference type="InterPro" id="IPR036873">
    <property type="entry name" value="Rhodanese-like_dom_sf"/>
</dbReference>